<keyword evidence="3" id="KW-1185">Reference proteome</keyword>
<evidence type="ECO:0000313" key="3">
    <source>
        <dbReference type="Proteomes" id="UP000431901"/>
    </source>
</evidence>
<feature type="transmembrane region" description="Helical" evidence="1">
    <location>
        <begin position="74"/>
        <end position="92"/>
    </location>
</feature>
<reference evidence="2 3" key="1">
    <citation type="submission" date="2019-12" db="EMBL/GenBank/DDBJ databases">
        <title>Nocardia macrotermitis sp. nov. and Nocardia aurantia sp. nov., isolated from the gut of the fungus growing-termite Macrotermes natalensis.</title>
        <authorList>
            <person name="Christine B."/>
            <person name="Rene B."/>
        </authorList>
    </citation>
    <scope>NUCLEOTIDE SEQUENCE [LARGE SCALE GENOMIC DNA]</scope>
    <source>
        <strain evidence="2 3">DSM 102126</strain>
    </source>
</reference>
<organism evidence="2 3">
    <name type="scientific">Actinomadura rayongensis</name>
    <dbReference type="NCBI Taxonomy" id="1429076"/>
    <lineage>
        <taxon>Bacteria</taxon>
        <taxon>Bacillati</taxon>
        <taxon>Actinomycetota</taxon>
        <taxon>Actinomycetes</taxon>
        <taxon>Streptosporangiales</taxon>
        <taxon>Thermomonosporaceae</taxon>
        <taxon>Actinomadura</taxon>
    </lineage>
</organism>
<feature type="transmembrane region" description="Helical" evidence="1">
    <location>
        <begin position="43"/>
        <end position="62"/>
    </location>
</feature>
<evidence type="ECO:0008006" key="4">
    <source>
        <dbReference type="Google" id="ProtNLM"/>
    </source>
</evidence>
<feature type="transmembrane region" description="Helical" evidence="1">
    <location>
        <begin position="98"/>
        <end position="115"/>
    </location>
</feature>
<dbReference type="RefSeq" id="WP_161101489.1">
    <property type="nucleotide sequence ID" value="NZ_JBHLYI010000002.1"/>
</dbReference>
<dbReference type="EMBL" id="WUTW01000001">
    <property type="protein sequence ID" value="MXQ63309.1"/>
    <property type="molecule type" value="Genomic_DNA"/>
</dbReference>
<sequence length="137" mass="13728">MSQRPALAHAAAALEAVEGLTATGIGVFVGVETAVGRPVDAASAVGVTVLALIGGVAMLAVARGILLGDARSRAPGVLTQLFALPIAWSLWQSGRPEIALPLGAVALAALVALLSPANTAWLSREVDDDREPAGTDS</sequence>
<evidence type="ECO:0000313" key="2">
    <source>
        <dbReference type="EMBL" id="MXQ63309.1"/>
    </source>
</evidence>
<keyword evidence="1" id="KW-0472">Membrane</keyword>
<dbReference type="AlphaFoldDB" id="A0A6I4VY32"/>
<gene>
    <name evidence="2" type="ORF">GQ466_04615</name>
</gene>
<accession>A0A6I4VY32</accession>
<name>A0A6I4VY32_9ACTN</name>
<keyword evidence="1" id="KW-0812">Transmembrane</keyword>
<keyword evidence="1" id="KW-1133">Transmembrane helix</keyword>
<dbReference type="Proteomes" id="UP000431901">
    <property type="component" value="Unassembled WGS sequence"/>
</dbReference>
<dbReference type="OrthoDB" id="3544045at2"/>
<comment type="caution">
    <text evidence="2">The sequence shown here is derived from an EMBL/GenBank/DDBJ whole genome shotgun (WGS) entry which is preliminary data.</text>
</comment>
<proteinExistence type="predicted"/>
<protein>
    <recommendedName>
        <fullName evidence="4">Integral membrane protein</fullName>
    </recommendedName>
</protein>
<evidence type="ECO:0000256" key="1">
    <source>
        <dbReference type="SAM" id="Phobius"/>
    </source>
</evidence>